<feature type="domain" description="DUF5069" evidence="1">
    <location>
        <begin position="23"/>
        <end position="106"/>
    </location>
</feature>
<dbReference type="EMBL" id="AP012342">
    <property type="protein sequence ID" value="BAM07971.1"/>
    <property type="molecule type" value="Genomic_DNA"/>
</dbReference>
<dbReference type="OrthoDB" id="191133at2"/>
<reference evidence="2 3" key="1">
    <citation type="journal article" date="2012" name="J. Bacteriol.">
        <title>Complete Genome Sequence of Leptospirillum ferrooxidans Strain C2-3, Isolated from a Fresh Volcanic Ash Deposit on the Island of Miyake, Japan.</title>
        <authorList>
            <person name="Fujimura R."/>
            <person name="Sato Y."/>
            <person name="Nishizawa T."/>
            <person name="Oshima K."/>
            <person name="Kim S.-W."/>
            <person name="Hattori M."/>
            <person name="Kamijo T."/>
            <person name="Ohta H."/>
        </authorList>
    </citation>
    <scope>NUCLEOTIDE SEQUENCE [LARGE SCALE GENOMIC DNA]</scope>
    <source>
        <strain evidence="2 3">C2-3</strain>
    </source>
</reference>
<evidence type="ECO:0000259" key="1">
    <source>
        <dbReference type="Pfam" id="PF16798"/>
    </source>
</evidence>
<accession>I0IRS2</accession>
<dbReference type="Proteomes" id="UP000007382">
    <property type="component" value="Chromosome"/>
</dbReference>
<name>I0IRS2_LEPFC</name>
<dbReference type="KEGG" id="lfc:LFE_2299"/>
<evidence type="ECO:0000313" key="2">
    <source>
        <dbReference type="EMBL" id="BAM07971.1"/>
    </source>
</evidence>
<evidence type="ECO:0000313" key="3">
    <source>
        <dbReference type="Proteomes" id="UP000007382"/>
    </source>
</evidence>
<sequence length="151" mass="16863">MAEKHTPETIVPIIPSGTAGPLGILHLPRLWTKLTLGNAGLLPEDYHYCGQGFDQLTISNLGLDKDSLLAFVKEKKPTYVQFEEYVKKHGKTDAQTITIHNEAIRGYIHAPDLAKKMREELGVTDETLSHAVALNMLDDLALLHRKVNQNR</sequence>
<dbReference type="InterPro" id="IPR031849">
    <property type="entry name" value="DUF5069"/>
</dbReference>
<proteinExistence type="predicted"/>
<dbReference type="Pfam" id="PF16798">
    <property type="entry name" value="DUF5069"/>
    <property type="match status" value="1"/>
</dbReference>
<protein>
    <recommendedName>
        <fullName evidence="1">DUF5069 domain-containing protein</fullName>
    </recommendedName>
</protein>
<dbReference type="HOGENOM" id="CLU_1766158_0_0_0"/>
<reference evidence="3" key="2">
    <citation type="submission" date="2012-03" db="EMBL/GenBank/DDBJ databases">
        <title>The complete genome sequence of the pioneer microbe on fresh volcanic deposit, Leptospirillum ferrooxidans strain C2-3.</title>
        <authorList>
            <person name="Fujimura R."/>
            <person name="Sato Y."/>
            <person name="Nishizawa T."/>
            <person name="Nanba K."/>
            <person name="Oshima K."/>
            <person name="Hattori M."/>
            <person name="Kamijo T."/>
            <person name="Ohta H."/>
        </authorList>
    </citation>
    <scope>NUCLEOTIDE SEQUENCE [LARGE SCALE GENOMIC DNA]</scope>
    <source>
        <strain evidence="3">C2-3</strain>
    </source>
</reference>
<dbReference type="RefSeq" id="WP_014450454.1">
    <property type="nucleotide sequence ID" value="NC_017094.1"/>
</dbReference>
<dbReference type="AlphaFoldDB" id="I0IRS2"/>
<dbReference type="eggNOG" id="ENOG502ZZKM">
    <property type="taxonomic scope" value="Bacteria"/>
</dbReference>
<keyword evidence="3" id="KW-1185">Reference proteome</keyword>
<gene>
    <name evidence="2" type="ordered locus">LFE_2299</name>
</gene>
<dbReference type="PATRIC" id="fig|1162668.3.peg.2725"/>
<organism evidence="2 3">
    <name type="scientific">Leptospirillum ferrooxidans (strain C2-3)</name>
    <dbReference type="NCBI Taxonomy" id="1162668"/>
    <lineage>
        <taxon>Bacteria</taxon>
        <taxon>Pseudomonadati</taxon>
        <taxon>Nitrospirota</taxon>
        <taxon>Nitrospiria</taxon>
        <taxon>Nitrospirales</taxon>
        <taxon>Nitrospiraceae</taxon>
        <taxon>Leptospirillum</taxon>
    </lineage>
</organism>